<evidence type="ECO:0008006" key="6">
    <source>
        <dbReference type="Google" id="ProtNLM"/>
    </source>
</evidence>
<feature type="domain" description="Transglycosylase SLT" evidence="2">
    <location>
        <begin position="98"/>
        <end position="203"/>
    </location>
</feature>
<evidence type="ECO:0000313" key="4">
    <source>
        <dbReference type="EMBL" id="GLI33499.1"/>
    </source>
</evidence>
<dbReference type="InterPro" id="IPR025392">
    <property type="entry name" value="DUF4124"/>
</dbReference>
<evidence type="ECO:0000259" key="3">
    <source>
        <dbReference type="Pfam" id="PF13511"/>
    </source>
</evidence>
<dbReference type="RefSeq" id="WP_281792518.1">
    <property type="nucleotide sequence ID" value="NZ_BSDR01000001.1"/>
</dbReference>
<dbReference type="Pfam" id="PF01464">
    <property type="entry name" value="SLT"/>
    <property type="match status" value="1"/>
</dbReference>
<dbReference type="PROSITE" id="PS00922">
    <property type="entry name" value="TRANSGLYCOSYLASE"/>
    <property type="match status" value="1"/>
</dbReference>
<evidence type="ECO:0000259" key="2">
    <source>
        <dbReference type="Pfam" id="PF01464"/>
    </source>
</evidence>
<accession>A0A9W6FRY9</accession>
<comment type="similarity">
    <text evidence="1">Belongs to the transglycosylase Slt family.</text>
</comment>
<reference evidence="4" key="1">
    <citation type="submission" date="2022-12" db="EMBL/GenBank/DDBJ databases">
        <title>Reference genome sequencing for broad-spectrum identification of bacterial and archaeal isolates by mass spectrometry.</title>
        <authorList>
            <person name="Sekiguchi Y."/>
            <person name="Tourlousse D.M."/>
        </authorList>
    </citation>
    <scope>NUCLEOTIDE SEQUENCE</scope>
    <source>
        <strain evidence="4">ASRB1</strain>
    </source>
</reference>
<protein>
    <recommendedName>
        <fullName evidence="6">DUF4124 domain-containing protein</fullName>
    </recommendedName>
</protein>
<comment type="caution">
    <text evidence="4">The sequence shown here is derived from an EMBL/GenBank/DDBJ whole genome shotgun (WGS) entry which is preliminary data.</text>
</comment>
<dbReference type="InterPro" id="IPR023346">
    <property type="entry name" value="Lysozyme-like_dom_sf"/>
</dbReference>
<dbReference type="AlphaFoldDB" id="A0A9W6FRY9"/>
<dbReference type="Proteomes" id="UP001144372">
    <property type="component" value="Unassembled WGS sequence"/>
</dbReference>
<dbReference type="SUPFAM" id="SSF53955">
    <property type="entry name" value="Lysozyme-like"/>
    <property type="match status" value="1"/>
</dbReference>
<gene>
    <name evidence="4" type="ORF">DAMNIGENAA_09320</name>
</gene>
<dbReference type="GO" id="GO:0000270">
    <property type="term" value="P:peptidoglycan metabolic process"/>
    <property type="evidence" value="ECO:0007669"/>
    <property type="project" value="InterPro"/>
</dbReference>
<name>A0A9W6FRY9_9BACT</name>
<dbReference type="InterPro" id="IPR000189">
    <property type="entry name" value="Transglyc_AS"/>
</dbReference>
<dbReference type="GO" id="GO:0016020">
    <property type="term" value="C:membrane"/>
    <property type="evidence" value="ECO:0007669"/>
    <property type="project" value="InterPro"/>
</dbReference>
<evidence type="ECO:0000313" key="5">
    <source>
        <dbReference type="Proteomes" id="UP001144372"/>
    </source>
</evidence>
<dbReference type="Pfam" id="PF13511">
    <property type="entry name" value="DUF4124"/>
    <property type="match status" value="1"/>
</dbReference>
<dbReference type="EMBL" id="BSDR01000001">
    <property type="protein sequence ID" value="GLI33499.1"/>
    <property type="molecule type" value="Genomic_DNA"/>
</dbReference>
<dbReference type="InterPro" id="IPR008258">
    <property type="entry name" value="Transglycosylase_SLT_dom_1"/>
</dbReference>
<sequence length="218" mass="24752">MRLLAYTLGRILLTVFIVSSVCLPCPKGVRAEIYRYVDRDGVIHFTNMPTQSDFKRLPSLPLYTYLPKGRQQNYVRQQPSRLLPSSSISKNSNYDRHIFVACNRYGVDHNLVKAVIKAESAFDPQAISPKGAMGLMQLMPETSRDLGVDDPLDPYQNIEGGVRYLRFLLNRFNNDVTLALAAYNAGPENVQKHGGIPPFDETQNYVQKVMDLYSRYSQ</sequence>
<dbReference type="CDD" id="cd00254">
    <property type="entry name" value="LT-like"/>
    <property type="match status" value="1"/>
</dbReference>
<organism evidence="4 5">
    <name type="scientific">Desulforhabdus amnigena</name>
    <dbReference type="NCBI Taxonomy" id="40218"/>
    <lineage>
        <taxon>Bacteria</taxon>
        <taxon>Pseudomonadati</taxon>
        <taxon>Thermodesulfobacteriota</taxon>
        <taxon>Syntrophobacteria</taxon>
        <taxon>Syntrophobacterales</taxon>
        <taxon>Syntrophobacteraceae</taxon>
        <taxon>Desulforhabdus</taxon>
    </lineage>
</organism>
<dbReference type="PANTHER" id="PTHR37423:SF2">
    <property type="entry name" value="MEMBRANE-BOUND LYTIC MUREIN TRANSGLYCOSYLASE C"/>
    <property type="match status" value="1"/>
</dbReference>
<evidence type="ECO:0000256" key="1">
    <source>
        <dbReference type="ARBA" id="ARBA00007734"/>
    </source>
</evidence>
<dbReference type="PANTHER" id="PTHR37423">
    <property type="entry name" value="SOLUBLE LYTIC MUREIN TRANSGLYCOSYLASE-RELATED"/>
    <property type="match status" value="1"/>
</dbReference>
<dbReference type="Gene3D" id="1.10.530.10">
    <property type="match status" value="1"/>
</dbReference>
<dbReference type="GO" id="GO:0008933">
    <property type="term" value="F:peptidoglycan lytic transglycosylase activity"/>
    <property type="evidence" value="ECO:0007669"/>
    <property type="project" value="InterPro"/>
</dbReference>
<feature type="domain" description="DUF4124" evidence="3">
    <location>
        <begin position="26"/>
        <end position="72"/>
    </location>
</feature>
<keyword evidence="5" id="KW-1185">Reference proteome</keyword>
<proteinExistence type="inferred from homology"/>